<organism evidence="3 4">
    <name type="scientific">Desulfosarcina alkanivorans</name>
    <dbReference type="NCBI Taxonomy" id="571177"/>
    <lineage>
        <taxon>Bacteria</taxon>
        <taxon>Pseudomonadati</taxon>
        <taxon>Thermodesulfobacteriota</taxon>
        <taxon>Desulfobacteria</taxon>
        <taxon>Desulfobacterales</taxon>
        <taxon>Desulfosarcinaceae</taxon>
        <taxon>Desulfosarcina</taxon>
    </lineage>
</organism>
<dbReference type="CDD" id="cd00732">
    <property type="entry name" value="CheW"/>
    <property type="match status" value="1"/>
</dbReference>
<dbReference type="PANTHER" id="PTHR22617">
    <property type="entry name" value="CHEMOTAXIS SENSOR HISTIDINE KINASE-RELATED"/>
    <property type="match status" value="1"/>
</dbReference>
<dbReference type="EMBL" id="AP021874">
    <property type="protein sequence ID" value="BBO68969.1"/>
    <property type="molecule type" value="Genomic_DNA"/>
</dbReference>
<dbReference type="SUPFAM" id="SSF50341">
    <property type="entry name" value="CheW-like"/>
    <property type="match status" value="1"/>
</dbReference>
<dbReference type="Proteomes" id="UP000427906">
    <property type="component" value="Chromosome"/>
</dbReference>
<evidence type="ECO:0000256" key="1">
    <source>
        <dbReference type="SAM" id="MobiDB-lite"/>
    </source>
</evidence>
<evidence type="ECO:0000259" key="2">
    <source>
        <dbReference type="PROSITE" id="PS50851"/>
    </source>
</evidence>
<name>A0A5K7YM89_9BACT</name>
<evidence type="ECO:0000313" key="4">
    <source>
        <dbReference type="Proteomes" id="UP000427906"/>
    </source>
</evidence>
<dbReference type="RefSeq" id="WP_231716490.1">
    <property type="nucleotide sequence ID" value="NZ_AP021874.1"/>
</dbReference>
<evidence type="ECO:0000313" key="3">
    <source>
        <dbReference type="EMBL" id="BBO68969.1"/>
    </source>
</evidence>
<accession>A0A5K7YM89</accession>
<protein>
    <submittedName>
        <fullName evidence="3">Chemotaxis protein CheW</fullName>
    </submittedName>
</protein>
<dbReference type="Pfam" id="PF01584">
    <property type="entry name" value="CheW"/>
    <property type="match status" value="1"/>
</dbReference>
<dbReference type="KEGG" id="dalk:DSCA_28990"/>
<dbReference type="GO" id="GO:0006935">
    <property type="term" value="P:chemotaxis"/>
    <property type="evidence" value="ECO:0007669"/>
    <property type="project" value="InterPro"/>
</dbReference>
<dbReference type="InterPro" id="IPR039315">
    <property type="entry name" value="CheW"/>
</dbReference>
<dbReference type="Gene3D" id="2.40.50.180">
    <property type="entry name" value="CheA-289, Domain 4"/>
    <property type="match status" value="1"/>
</dbReference>
<dbReference type="PANTHER" id="PTHR22617:SF41">
    <property type="entry name" value="CHEMOTAXIS SIGNAL TRANSDUCTION SYSTEM ADAPTOR PROTEIN CHEW"/>
    <property type="match status" value="1"/>
</dbReference>
<feature type="domain" description="CheW-like" evidence="2">
    <location>
        <begin position="49"/>
        <end position="193"/>
    </location>
</feature>
<sequence>MERHPCDTDRQSAPRWFPSTGREGLRGGKNIISNQQGQQPMTTTAITETALYLTFKLEDEIFALDVAKVREVLDLVNITKVPRVAEFMRGVINVRGSVVPVIDLRLKFGMPKTENTLDTRIIVMELSIDGETLILGALADSVHEVLELAPQQIEPPPRMGMRWRAEFIKGIGKQDDQFLILLDIDRVFSSDELALVETAGGEIRSEADAVSA</sequence>
<dbReference type="GO" id="GO:0005829">
    <property type="term" value="C:cytosol"/>
    <property type="evidence" value="ECO:0007669"/>
    <property type="project" value="TreeGrafter"/>
</dbReference>
<dbReference type="Gene3D" id="2.30.30.40">
    <property type="entry name" value="SH3 Domains"/>
    <property type="match status" value="1"/>
</dbReference>
<keyword evidence="4" id="KW-1185">Reference proteome</keyword>
<feature type="compositionally biased region" description="Basic and acidic residues" evidence="1">
    <location>
        <begin position="1"/>
        <end position="12"/>
    </location>
</feature>
<dbReference type="AlphaFoldDB" id="A0A5K7YM89"/>
<gene>
    <name evidence="3" type="primary">cheW34H-1</name>
    <name evidence="3" type="ORF">DSCA_28990</name>
</gene>
<reference evidence="3 4" key="1">
    <citation type="submission" date="2019-11" db="EMBL/GenBank/DDBJ databases">
        <title>Comparative genomics of hydrocarbon-degrading Desulfosarcina strains.</title>
        <authorList>
            <person name="Watanabe M."/>
            <person name="Kojima H."/>
            <person name="Fukui M."/>
        </authorList>
    </citation>
    <scope>NUCLEOTIDE SEQUENCE [LARGE SCALE GENOMIC DNA]</scope>
    <source>
        <strain evidence="3 4">PL12</strain>
    </source>
</reference>
<dbReference type="InterPro" id="IPR002545">
    <property type="entry name" value="CheW-lke_dom"/>
</dbReference>
<dbReference type="GO" id="GO:0007165">
    <property type="term" value="P:signal transduction"/>
    <property type="evidence" value="ECO:0007669"/>
    <property type="project" value="InterPro"/>
</dbReference>
<dbReference type="PROSITE" id="PS50851">
    <property type="entry name" value="CHEW"/>
    <property type="match status" value="1"/>
</dbReference>
<proteinExistence type="predicted"/>
<dbReference type="SMART" id="SM00260">
    <property type="entry name" value="CheW"/>
    <property type="match status" value="1"/>
</dbReference>
<feature type="region of interest" description="Disordered" evidence="1">
    <location>
        <begin position="1"/>
        <end position="29"/>
    </location>
</feature>
<dbReference type="InterPro" id="IPR036061">
    <property type="entry name" value="CheW-like_dom_sf"/>
</dbReference>